<evidence type="ECO:0000313" key="1">
    <source>
        <dbReference type="EMBL" id="VDN44645.1"/>
    </source>
</evidence>
<protein>
    <submittedName>
        <fullName evidence="3">Fungal_trans domain-containing protein</fullName>
    </submittedName>
</protein>
<keyword evidence="2" id="KW-1185">Reference proteome</keyword>
<dbReference type="EMBL" id="UYRT01106799">
    <property type="protein sequence ID" value="VDN44645.1"/>
    <property type="molecule type" value="Genomic_DNA"/>
</dbReference>
<dbReference type="WBParaSite" id="GPUH_0002579801-mRNA-1">
    <property type="protein sequence ID" value="GPUH_0002579801-mRNA-1"/>
    <property type="gene ID" value="GPUH_0002579801"/>
</dbReference>
<evidence type="ECO:0000313" key="3">
    <source>
        <dbReference type="WBParaSite" id="GPUH_0002579801-mRNA-1"/>
    </source>
</evidence>
<dbReference type="Proteomes" id="UP000271098">
    <property type="component" value="Unassembled WGS sequence"/>
</dbReference>
<proteinExistence type="predicted"/>
<sequence length="221" mass="24892">MRRGTQEDLFEGEPSLPEWLHPDWTCLNRRPGPVDDYTLPSVQRSLPPLLALSTFSFCNSMLSTTEGTRAVFRRLRFLYRQIASSGSLPAMVDLDRSLSYITAFAQNNDLEGDEEALNNIAVEFKFFIVQTGSLSRHCVNDRLFATRNIETNYAFHALLAIWTKALRVSSFPKRFRGFEKLYPMGDASSSAEQLALLLAYGLLSAATCSVRKVASLKCFMN</sequence>
<name>A0A183EXS7_9BILA</name>
<evidence type="ECO:0000313" key="2">
    <source>
        <dbReference type="Proteomes" id="UP000271098"/>
    </source>
</evidence>
<reference evidence="1 2" key="2">
    <citation type="submission" date="2018-11" db="EMBL/GenBank/DDBJ databases">
        <authorList>
            <consortium name="Pathogen Informatics"/>
        </authorList>
    </citation>
    <scope>NUCLEOTIDE SEQUENCE [LARGE SCALE GENOMIC DNA]</scope>
</reference>
<organism evidence="3">
    <name type="scientific">Gongylonema pulchrum</name>
    <dbReference type="NCBI Taxonomy" id="637853"/>
    <lineage>
        <taxon>Eukaryota</taxon>
        <taxon>Metazoa</taxon>
        <taxon>Ecdysozoa</taxon>
        <taxon>Nematoda</taxon>
        <taxon>Chromadorea</taxon>
        <taxon>Rhabditida</taxon>
        <taxon>Spirurina</taxon>
        <taxon>Spiruromorpha</taxon>
        <taxon>Spiruroidea</taxon>
        <taxon>Gongylonematidae</taxon>
        <taxon>Gongylonema</taxon>
    </lineage>
</organism>
<dbReference type="OrthoDB" id="5800373at2759"/>
<reference evidence="3" key="1">
    <citation type="submission" date="2016-06" db="UniProtKB">
        <authorList>
            <consortium name="WormBaseParasite"/>
        </authorList>
    </citation>
    <scope>IDENTIFICATION</scope>
</reference>
<dbReference type="AlphaFoldDB" id="A0A183EXS7"/>
<gene>
    <name evidence="1" type="ORF">GPUH_LOCUS25768</name>
</gene>
<accession>A0A183EXS7</accession>